<evidence type="ECO:0000256" key="1">
    <source>
        <dbReference type="ARBA" id="ARBA00022490"/>
    </source>
</evidence>
<dbReference type="GO" id="GO:0043022">
    <property type="term" value="F:ribosome binding"/>
    <property type="evidence" value="ECO:0007669"/>
    <property type="project" value="InterPro"/>
</dbReference>
<dbReference type="AlphaFoldDB" id="A0A1H9HA97"/>
<dbReference type="PANTHER" id="PTHR33692:SF1">
    <property type="entry name" value="RIBOSOME MATURATION FACTOR RIMM"/>
    <property type="match status" value="1"/>
</dbReference>
<dbReference type="PANTHER" id="PTHR33692">
    <property type="entry name" value="RIBOSOME MATURATION FACTOR RIMM"/>
    <property type="match status" value="1"/>
</dbReference>
<accession>A0A1H9HA97</accession>
<dbReference type="STRING" id="489703.SAMN04488038_10884"/>
<name>A0A1H9HA97_9GAMM</name>
<feature type="domain" description="RimM N-terminal" evidence="6">
    <location>
        <begin position="8"/>
        <end position="92"/>
    </location>
</feature>
<dbReference type="GO" id="GO:0005737">
    <property type="term" value="C:cytoplasm"/>
    <property type="evidence" value="ECO:0007669"/>
    <property type="project" value="UniProtKB-SubCell"/>
</dbReference>
<dbReference type="SUPFAM" id="SSF50346">
    <property type="entry name" value="PRC-barrel domain"/>
    <property type="match status" value="1"/>
</dbReference>
<keyword evidence="1 5" id="KW-0963">Cytoplasm</keyword>
<dbReference type="GO" id="GO:0006364">
    <property type="term" value="P:rRNA processing"/>
    <property type="evidence" value="ECO:0007669"/>
    <property type="project" value="UniProtKB-UniRule"/>
</dbReference>
<dbReference type="Pfam" id="PF01782">
    <property type="entry name" value="RimM"/>
    <property type="match status" value="1"/>
</dbReference>
<comment type="similarity">
    <text evidence="5">Belongs to the RimM family.</text>
</comment>
<comment type="subcellular location">
    <subcellularLocation>
        <location evidence="5">Cytoplasm</location>
    </subcellularLocation>
</comment>
<protein>
    <recommendedName>
        <fullName evidence="5">Ribosome maturation factor RimM</fullName>
    </recommendedName>
</protein>
<dbReference type="Pfam" id="PF24986">
    <property type="entry name" value="PRC_RimM"/>
    <property type="match status" value="1"/>
</dbReference>
<dbReference type="OrthoDB" id="9783509at2"/>
<evidence type="ECO:0000259" key="7">
    <source>
        <dbReference type="Pfam" id="PF24986"/>
    </source>
</evidence>
<dbReference type="InterPro" id="IPR011033">
    <property type="entry name" value="PRC_barrel-like_sf"/>
</dbReference>
<keyword evidence="4 5" id="KW-0143">Chaperone</keyword>
<keyword evidence="3 5" id="KW-0698">rRNA processing</keyword>
<organism evidence="8 9">
    <name type="scientific">Solimonas aquatica</name>
    <dbReference type="NCBI Taxonomy" id="489703"/>
    <lineage>
        <taxon>Bacteria</taxon>
        <taxon>Pseudomonadati</taxon>
        <taxon>Pseudomonadota</taxon>
        <taxon>Gammaproteobacteria</taxon>
        <taxon>Nevskiales</taxon>
        <taxon>Nevskiaceae</taxon>
        <taxon>Solimonas</taxon>
    </lineage>
</organism>
<feature type="domain" description="Ribosome maturation factor RimM PRC barrel" evidence="7">
    <location>
        <begin position="104"/>
        <end position="171"/>
    </location>
</feature>
<evidence type="ECO:0000256" key="4">
    <source>
        <dbReference type="ARBA" id="ARBA00023186"/>
    </source>
</evidence>
<sequence length="171" mass="19293">MQARRVTLGRVAGVYGVQGWIRVYSYTDPPHNILKYKRWWLSHGEGYETEVLDGRQHGLPVVAQLSNAKGEAITDRDQAALLIGAEIQVEREALPKLRKDQFYWIDLIGLSVENTEGQALGQVRDVTSNGAQDVLVVAGEGERLIPFVRPQIIKSVDLAEKRIVCDWQLDW</sequence>
<evidence type="ECO:0000256" key="5">
    <source>
        <dbReference type="HAMAP-Rule" id="MF_00014"/>
    </source>
</evidence>
<dbReference type="HAMAP" id="MF_00014">
    <property type="entry name" value="Ribosome_mat_RimM"/>
    <property type="match status" value="1"/>
</dbReference>
<gene>
    <name evidence="5" type="primary">rimM</name>
    <name evidence="8" type="ORF">SAMN04488038_10884</name>
</gene>
<dbReference type="RefSeq" id="WP_093285891.1">
    <property type="nucleotide sequence ID" value="NZ_FOFS01000008.1"/>
</dbReference>
<dbReference type="GO" id="GO:0042274">
    <property type="term" value="P:ribosomal small subunit biogenesis"/>
    <property type="evidence" value="ECO:0007669"/>
    <property type="project" value="UniProtKB-UniRule"/>
</dbReference>
<evidence type="ECO:0000313" key="9">
    <source>
        <dbReference type="Proteomes" id="UP000199233"/>
    </source>
</evidence>
<dbReference type="SUPFAM" id="SSF50447">
    <property type="entry name" value="Translation proteins"/>
    <property type="match status" value="1"/>
</dbReference>
<evidence type="ECO:0000259" key="6">
    <source>
        <dbReference type="Pfam" id="PF01782"/>
    </source>
</evidence>
<dbReference type="GO" id="GO:0005840">
    <property type="term" value="C:ribosome"/>
    <property type="evidence" value="ECO:0007669"/>
    <property type="project" value="InterPro"/>
</dbReference>
<dbReference type="EMBL" id="FOFS01000008">
    <property type="protein sequence ID" value="SEQ59158.1"/>
    <property type="molecule type" value="Genomic_DNA"/>
</dbReference>
<dbReference type="InterPro" id="IPR011961">
    <property type="entry name" value="RimM"/>
</dbReference>
<reference evidence="8 9" key="1">
    <citation type="submission" date="2016-10" db="EMBL/GenBank/DDBJ databases">
        <authorList>
            <person name="de Groot N.N."/>
        </authorList>
    </citation>
    <scope>NUCLEOTIDE SEQUENCE [LARGE SCALE GENOMIC DNA]</scope>
    <source>
        <strain evidence="8 9">DSM 25927</strain>
    </source>
</reference>
<evidence type="ECO:0000256" key="2">
    <source>
        <dbReference type="ARBA" id="ARBA00022517"/>
    </source>
</evidence>
<dbReference type="NCBIfam" id="TIGR02273">
    <property type="entry name" value="16S_RimM"/>
    <property type="match status" value="1"/>
</dbReference>
<dbReference type="InterPro" id="IPR002676">
    <property type="entry name" value="RimM_N"/>
</dbReference>
<keyword evidence="9" id="KW-1185">Reference proteome</keyword>
<evidence type="ECO:0000256" key="3">
    <source>
        <dbReference type="ARBA" id="ARBA00022552"/>
    </source>
</evidence>
<keyword evidence="2 5" id="KW-0690">Ribosome biogenesis</keyword>
<dbReference type="Gene3D" id="2.40.30.60">
    <property type="entry name" value="RimM"/>
    <property type="match status" value="1"/>
</dbReference>
<dbReference type="Proteomes" id="UP000199233">
    <property type="component" value="Unassembled WGS sequence"/>
</dbReference>
<proteinExistence type="inferred from homology"/>
<comment type="function">
    <text evidence="5">An accessory protein needed during the final step in the assembly of 30S ribosomal subunit, possibly for assembly of the head region. Essential for efficient processing of 16S rRNA. May be needed both before and after RbfA during the maturation of 16S rRNA. It has affinity for free ribosomal 30S subunits but not for 70S ribosomes.</text>
</comment>
<comment type="domain">
    <text evidence="5">The PRC barrel domain binds ribosomal protein uS19.</text>
</comment>
<dbReference type="InterPro" id="IPR036976">
    <property type="entry name" value="RimM_N_sf"/>
</dbReference>
<dbReference type="Gene3D" id="2.30.30.240">
    <property type="entry name" value="PRC-barrel domain"/>
    <property type="match status" value="1"/>
</dbReference>
<evidence type="ECO:0000313" key="8">
    <source>
        <dbReference type="EMBL" id="SEQ59158.1"/>
    </source>
</evidence>
<comment type="subunit">
    <text evidence="5">Binds ribosomal protein uS19.</text>
</comment>
<dbReference type="InterPro" id="IPR009000">
    <property type="entry name" value="Transl_B-barrel_sf"/>
</dbReference>
<dbReference type="InterPro" id="IPR056792">
    <property type="entry name" value="PRC_RimM"/>
</dbReference>